<dbReference type="Proteomes" id="UP001642464">
    <property type="component" value="Unassembled WGS sequence"/>
</dbReference>
<dbReference type="InterPro" id="IPR041698">
    <property type="entry name" value="Methyltransf_25"/>
</dbReference>
<name>A0ABP0JSX8_9DINO</name>
<evidence type="ECO:0000256" key="1">
    <source>
        <dbReference type="ARBA" id="ARBA00008361"/>
    </source>
</evidence>
<proteinExistence type="inferred from homology"/>
<comment type="similarity">
    <text evidence="1">Belongs to the methyltransferase superfamily.</text>
</comment>
<dbReference type="CDD" id="cd02440">
    <property type="entry name" value="AdoMet_MTases"/>
    <property type="match status" value="1"/>
</dbReference>
<dbReference type="Gene3D" id="3.40.50.150">
    <property type="entry name" value="Vaccinia Virus protein VP39"/>
    <property type="match status" value="1"/>
</dbReference>
<protein>
    <recommendedName>
        <fullName evidence="4">Methyltransferase domain-containing protein</fullName>
    </recommendedName>
</protein>
<dbReference type="PANTHER" id="PTHR12176">
    <property type="entry name" value="SAM-DEPENDENT METHYLTRANSFERASE SUPERFAMILY PROTEIN"/>
    <property type="match status" value="1"/>
</dbReference>
<evidence type="ECO:0000259" key="4">
    <source>
        <dbReference type="Pfam" id="PF13649"/>
    </source>
</evidence>
<dbReference type="InterPro" id="IPR029063">
    <property type="entry name" value="SAM-dependent_MTases_sf"/>
</dbReference>
<evidence type="ECO:0000313" key="6">
    <source>
        <dbReference type="Proteomes" id="UP001642464"/>
    </source>
</evidence>
<comment type="caution">
    <text evidence="5">The sequence shown here is derived from an EMBL/GenBank/DDBJ whole genome shotgun (WGS) entry which is preliminary data.</text>
</comment>
<keyword evidence="6" id="KW-1185">Reference proteome</keyword>
<feature type="domain" description="Methyltransferase" evidence="4">
    <location>
        <begin position="47"/>
        <end position="142"/>
    </location>
</feature>
<keyword evidence="3" id="KW-0808">Transferase</keyword>
<dbReference type="InterPro" id="IPR051419">
    <property type="entry name" value="Lys/N-term_MeTrsfase_sf"/>
</dbReference>
<dbReference type="Pfam" id="PF13649">
    <property type="entry name" value="Methyltransf_25"/>
    <property type="match status" value="1"/>
</dbReference>
<dbReference type="PANTHER" id="PTHR12176:SF80">
    <property type="entry name" value="EEF1A LYSINE METHYLTRANSFERASE 4"/>
    <property type="match status" value="1"/>
</dbReference>
<evidence type="ECO:0000313" key="5">
    <source>
        <dbReference type="EMBL" id="CAK9017550.1"/>
    </source>
</evidence>
<evidence type="ECO:0000256" key="2">
    <source>
        <dbReference type="ARBA" id="ARBA00022603"/>
    </source>
</evidence>
<reference evidence="5 6" key="1">
    <citation type="submission" date="2024-02" db="EMBL/GenBank/DDBJ databases">
        <authorList>
            <person name="Chen Y."/>
            <person name="Shah S."/>
            <person name="Dougan E. K."/>
            <person name="Thang M."/>
            <person name="Chan C."/>
        </authorList>
    </citation>
    <scope>NUCLEOTIDE SEQUENCE [LARGE SCALE GENOMIC DNA]</scope>
</reference>
<accession>A0ABP0JSX8</accession>
<gene>
    <name evidence="5" type="ORF">SCF082_LOCUS13685</name>
</gene>
<sequence length="332" mass="37445">MDSDYWESYYARSLQRRGGSLRSEDCYCDPDSLMPLLPIHHGQGQALLVGSGTSELPQRLVEKGWKVWAMDVSPSCVAWMEKLQPKVEWCCADAFALPESWSNTFDLVLDKGLLGPKASEDPCGMALGQLLAQYRRVLQPGGHTLIVSLAPLNSFRAWPEPAVESIWEMSTHDLPGSVAYLLKLRGGALDVQTFPCWASIIDLSAESVHLRVSLTAEQRRSLQLSTDGHVARVQRPETDEVFELSLPWHVTSAKWTSQGLKLSLRQQLIQSSEVLIWCRMRRDMACENSGLRESFGHNTWKEWMKETAFSRRAKFPTTAWRVTTCTGWSADE</sequence>
<dbReference type="EMBL" id="CAXAMM010008513">
    <property type="protein sequence ID" value="CAK9017550.1"/>
    <property type="molecule type" value="Genomic_DNA"/>
</dbReference>
<keyword evidence="2" id="KW-0489">Methyltransferase</keyword>
<evidence type="ECO:0000256" key="3">
    <source>
        <dbReference type="ARBA" id="ARBA00022679"/>
    </source>
</evidence>
<dbReference type="SUPFAM" id="SSF53335">
    <property type="entry name" value="S-adenosyl-L-methionine-dependent methyltransferases"/>
    <property type="match status" value="1"/>
</dbReference>
<organism evidence="5 6">
    <name type="scientific">Durusdinium trenchii</name>
    <dbReference type="NCBI Taxonomy" id="1381693"/>
    <lineage>
        <taxon>Eukaryota</taxon>
        <taxon>Sar</taxon>
        <taxon>Alveolata</taxon>
        <taxon>Dinophyceae</taxon>
        <taxon>Suessiales</taxon>
        <taxon>Symbiodiniaceae</taxon>
        <taxon>Durusdinium</taxon>
    </lineage>
</organism>